<keyword evidence="3" id="KW-1185">Reference proteome</keyword>
<dbReference type="Proteomes" id="UP001168528">
    <property type="component" value="Unassembled WGS sequence"/>
</dbReference>
<gene>
    <name evidence="2" type="ORF">Q0590_21280</name>
</gene>
<name>A0ABT8RBX1_9BACT</name>
<feature type="transmembrane region" description="Helical" evidence="1">
    <location>
        <begin position="124"/>
        <end position="144"/>
    </location>
</feature>
<keyword evidence="1" id="KW-1133">Transmembrane helix</keyword>
<protein>
    <submittedName>
        <fullName evidence="2">Uncharacterized protein</fullName>
    </submittedName>
</protein>
<keyword evidence="1" id="KW-0812">Transmembrane</keyword>
<dbReference type="EMBL" id="JAUKPO010000014">
    <property type="protein sequence ID" value="MDO1448824.1"/>
    <property type="molecule type" value="Genomic_DNA"/>
</dbReference>
<proteinExistence type="predicted"/>
<evidence type="ECO:0000256" key="1">
    <source>
        <dbReference type="SAM" id="Phobius"/>
    </source>
</evidence>
<accession>A0ABT8RBX1</accession>
<evidence type="ECO:0000313" key="3">
    <source>
        <dbReference type="Proteomes" id="UP001168528"/>
    </source>
</evidence>
<dbReference type="RefSeq" id="WP_302039626.1">
    <property type="nucleotide sequence ID" value="NZ_JAUKPO010000014.1"/>
</dbReference>
<evidence type="ECO:0000313" key="2">
    <source>
        <dbReference type="EMBL" id="MDO1448824.1"/>
    </source>
</evidence>
<comment type="caution">
    <text evidence="2">The sequence shown here is derived from an EMBL/GenBank/DDBJ whole genome shotgun (WGS) entry which is preliminary data.</text>
</comment>
<feature type="transmembrane region" description="Helical" evidence="1">
    <location>
        <begin position="98"/>
        <end position="118"/>
    </location>
</feature>
<organism evidence="2 3">
    <name type="scientific">Rhodocytophaga aerolata</name>
    <dbReference type="NCBI Taxonomy" id="455078"/>
    <lineage>
        <taxon>Bacteria</taxon>
        <taxon>Pseudomonadati</taxon>
        <taxon>Bacteroidota</taxon>
        <taxon>Cytophagia</taxon>
        <taxon>Cytophagales</taxon>
        <taxon>Rhodocytophagaceae</taxon>
        <taxon>Rhodocytophaga</taxon>
    </lineage>
</organism>
<keyword evidence="1" id="KW-0472">Membrane</keyword>
<sequence>MPSLNQLIENILFTKKIHTRVPTEMVDLDSKVQELFAAYRIKQSTKRELFSWLHKPVIDLPKFTFPIEVNSVVYSISGRIDKGRNFDKIAIKLKANRLLMGFYWFAFLFTLVCTFLLIQKSGDAFIIGLNVILLLRIVLFFISCNQELTKIQNRMTGFLMKSNVQQPAVLLKKRA</sequence>
<reference evidence="2" key="1">
    <citation type="submission" date="2023-07" db="EMBL/GenBank/DDBJ databases">
        <title>The genome sequence of Rhodocytophaga aerolata KACC 12507.</title>
        <authorList>
            <person name="Zhang X."/>
        </authorList>
    </citation>
    <scope>NUCLEOTIDE SEQUENCE</scope>
    <source>
        <strain evidence="2">KACC 12507</strain>
    </source>
</reference>